<evidence type="ECO:0000313" key="2">
    <source>
        <dbReference type="Proteomes" id="UP000515158"/>
    </source>
</evidence>
<name>A0A6P8Z0A7_THRPL</name>
<dbReference type="GeneID" id="117647960"/>
<sequence length="137" mass="15061">MGLVKVAVGLAAATGALAAAVYGKNQHQIKDAKWFREAASKVAAHEGVNAIIGHPPLEMGDVSRFMGDRYEPLQEVEPKPIYIIEVPLKGENGKGKMRLYLNYLVPIEVVREDINAWNVGLIELQAGDNKEHRFIVS</sequence>
<keyword evidence="1" id="KW-0732">Signal</keyword>
<dbReference type="AlphaFoldDB" id="A0A6P8Z0A7"/>
<accession>A0A6P8Z0A7</accession>
<dbReference type="KEGG" id="tpal:117647960"/>
<feature type="signal peptide" evidence="1">
    <location>
        <begin position="1"/>
        <end position="18"/>
    </location>
</feature>
<reference evidence="3 4" key="1">
    <citation type="submission" date="2025-04" db="UniProtKB">
        <authorList>
            <consortium name="RefSeq"/>
        </authorList>
    </citation>
    <scope>IDENTIFICATION</scope>
    <source>
        <tissue evidence="3 4">Total insect</tissue>
    </source>
</reference>
<evidence type="ECO:0000256" key="1">
    <source>
        <dbReference type="SAM" id="SignalP"/>
    </source>
</evidence>
<keyword evidence="2" id="KW-1185">Reference proteome</keyword>
<dbReference type="OrthoDB" id="10037790at2759"/>
<proteinExistence type="predicted"/>
<dbReference type="RefSeq" id="XP_034245868.1">
    <property type="nucleotide sequence ID" value="XM_034389977.1"/>
</dbReference>
<organism evidence="4">
    <name type="scientific">Thrips palmi</name>
    <name type="common">Melon thrips</name>
    <dbReference type="NCBI Taxonomy" id="161013"/>
    <lineage>
        <taxon>Eukaryota</taxon>
        <taxon>Metazoa</taxon>
        <taxon>Ecdysozoa</taxon>
        <taxon>Arthropoda</taxon>
        <taxon>Hexapoda</taxon>
        <taxon>Insecta</taxon>
        <taxon>Pterygota</taxon>
        <taxon>Neoptera</taxon>
        <taxon>Paraneoptera</taxon>
        <taxon>Thysanoptera</taxon>
        <taxon>Terebrantia</taxon>
        <taxon>Thripoidea</taxon>
        <taxon>Thripidae</taxon>
        <taxon>Thrips</taxon>
    </lineage>
</organism>
<evidence type="ECO:0000313" key="3">
    <source>
        <dbReference type="RefSeq" id="XP_034245867.1"/>
    </source>
</evidence>
<feature type="chain" id="PRO_5044654841" evidence="1">
    <location>
        <begin position="19"/>
        <end position="137"/>
    </location>
</feature>
<evidence type="ECO:0000313" key="4">
    <source>
        <dbReference type="RefSeq" id="XP_034245868.1"/>
    </source>
</evidence>
<dbReference type="Proteomes" id="UP000515158">
    <property type="component" value="Unplaced"/>
</dbReference>
<gene>
    <name evidence="3 4" type="primary">LOC117647960</name>
</gene>
<dbReference type="RefSeq" id="XP_034245867.1">
    <property type="nucleotide sequence ID" value="XM_034389976.1"/>
</dbReference>
<protein>
    <submittedName>
        <fullName evidence="3 4">Uncharacterized protein LOC117647960</fullName>
    </submittedName>
</protein>